<organism evidence="2">
    <name type="scientific">Pongo abelii</name>
    <name type="common">Sumatran orangutan</name>
    <name type="synonym">Pongo pygmaeus abelii</name>
    <dbReference type="NCBI Taxonomy" id="9601"/>
    <lineage>
        <taxon>Eukaryota</taxon>
        <taxon>Metazoa</taxon>
        <taxon>Chordata</taxon>
        <taxon>Craniata</taxon>
        <taxon>Vertebrata</taxon>
        <taxon>Euteleostomi</taxon>
        <taxon>Mammalia</taxon>
        <taxon>Eutheria</taxon>
        <taxon>Euarchontoglires</taxon>
        <taxon>Primates</taxon>
        <taxon>Haplorrhini</taxon>
        <taxon>Catarrhini</taxon>
        <taxon>Hominidae</taxon>
        <taxon>Pongo</taxon>
    </lineage>
</organism>
<protein>
    <submittedName>
        <fullName evidence="2">T0149172 isoform 1</fullName>
    </submittedName>
</protein>
<feature type="region of interest" description="Disordered" evidence="1">
    <location>
        <begin position="1"/>
        <end position="42"/>
    </location>
</feature>
<comment type="caution">
    <text evidence="2">The sequence shown here is derived from an EMBL/GenBank/DDBJ whole genome shotgun (WGS) entry which is preliminary data.</text>
</comment>
<dbReference type="AlphaFoldDB" id="A0A2J8SMI8"/>
<name>A0A2J8SMI8_PONAB</name>
<dbReference type="STRING" id="9601.ENSPPYP00000024670"/>
<reference evidence="2" key="1">
    <citation type="submission" date="2017-12" db="EMBL/GenBank/DDBJ databases">
        <title>High-resolution comparative analysis of great ape genomes.</title>
        <authorList>
            <person name="Pollen A."/>
            <person name="Hastie A."/>
            <person name="Hormozdiari F."/>
            <person name="Dougherty M."/>
            <person name="Liu R."/>
            <person name="Chaisson M."/>
            <person name="Hoppe E."/>
            <person name="Hill C."/>
            <person name="Pang A."/>
            <person name="Hillier L."/>
            <person name="Baker C."/>
            <person name="Armstrong J."/>
            <person name="Shendure J."/>
            <person name="Paten B."/>
            <person name="Wilson R."/>
            <person name="Chao H."/>
            <person name="Schneider V."/>
            <person name="Ventura M."/>
            <person name="Kronenberg Z."/>
            <person name="Murali S."/>
            <person name="Gordon D."/>
            <person name="Cantsilieris S."/>
            <person name="Munson K."/>
            <person name="Nelson B."/>
            <person name="Raja A."/>
            <person name="Underwood J."/>
            <person name="Diekhans M."/>
            <person name="Fiddes I."/>
            <person name="Haussler D."/>
            <person name="Eichler E."/>
        </authorList>
    </citation>
    <scope>NUCLEOTIDE SEQUENCE [LARGE SCALE GENOMIC DNA]</scope>
    <source>
        <strain evidence="2">Susie</strain>
    </source>
</reference>
<accession>A0A2J8SMI8</accession>
<gene>
    <name evidence="2" type="ORF">CR201_G0041990</name>
</gene>
<dbReference type="EMBL" id="NDHI03003559">
    <property type="protein sequence ID" value="PNJ21978.1"/>
    <property type="molecule type" value="Genomic_DNA"/>
</dbReference>
<evidence type="ECO:0000256" key="1">
    <source>
        <dbReference type="SAM" id="MobiDB-lite"/>
    </source>
</evidence>
<evidence type="ECO:0000313" key="2">
    <source>
        <dbReference type="EMBL" id="PNJ21978.1"/>
    </source>
</evidence>
<proteinExistence type="predicted"/>
<sequence>MEDAAAPGRTEGVLERQGAPPAAGQGGTGRCSQRCQPAPCSL</sequence>